<dbReference type="GeneID" id="106169284"/>
<dbReference type="RefSeq" id="XP_013404148.1">
    <property type="nucleotide sequence ID" value="XM_013548694.1"/>
</dbReference>
<reference evidence="8" key="1">
    <citation type="submission" date="2025-08" db="UniProtKB">
        <authorList>
            <consortium name="RefSeq"/>
        </authorList>
    </citation>
    <scope>IDENTIFICATION</scope>
    <source>
        <tissue evidence="8">Gonads</tissue>
    </source>
</reference>
<keyword evidence="3 6" id="KW-1133">Transmembrane helix</keyword>
<keyword evidence="7" id="KW-1185">Reference proteome</keyword>
<dbReference type="InterPro" id="IPR009801">
    <property type="entry name" value="TMEM126"/>
</dbReference>
<dbReference type="STRING" id="7574.A0A1S3J1L1"/>
<keyword evidence="4" id="KW-0496">Mitochondrion</keyword>
<name>A0A1S3J1L1_LINAN</name>
<feature type="transmembrane region" description="Helical" evidence="6">
    <location>
        <begin position="85"/>
        <end position="107"/>
    </location>
</feature>
<dbReference type="PANTHER" id="PTHR16296">
    <property type="entry name" value="UNCHARACTERIZED HYPOTHALAMUS PROTEIN HT007"/>
    <property type="match status" value="1"/>
</dbReference>
<dbReference type="GO" id="GO:0031966">
    <property type="term" value="C:mitochondrial membrane"/>
    <property type="evidence" value="ECO:0007669"/>
    <property type="project" value="UniProtKB-SubCell"/>
</dbReference>
<evidence type="ECO:0000313" key="8">
    <source>
        <dbReference type="RefSeq" id="XP_013404148.1"/>
    </source>
</evidence>
<evidence type="ECO:0000256" key="5">
    <source>
        <dbReference type="ARBA" id="ARBA00023136"/>
    </source>
</evidence>
<dbReference type="OrthoDB" id="6234762at2759"/>
<dbReference type="AlphaFoldDB" id="A0A1S3J1L1"/>
<evidence type="ECO:0000313" key="7">
    <source>
        <dbReference type="Proteomes" id="UP000085678"/>
    </source>
</evidence>
<gene>
    <name evidence="8" type="primary">LOC106169284</name>
</gene>
<organism evidence="7 8">
    <name type="scientific">Lingula anatina</name>
    <name type="common">Brachiopod</name>
    <name type="synonym">Lingula unguis</name>
    <dbReference type="NCBI Taxonomy" id="7574"/>
    <lineage>
        <taxon>Eukaryota</taxon>
        <taxon>Metazoa</taxon>
        <taxon>Spiralia</taxon>
        <taxon>Lophotrochozoa</taxon>
        <taxon>Brachiopoda</taxon>
        <taxon>Linguliformea</taxon>
        <taxon>Lingulata</taxon>
        <taxon>Lingulida</taxon>
        <taxon>Linguloidea</taxon>
        <taxon>Lingulidae</taxon>
        <taxon>Lingula</taxon>
    </lineage>
</organism>
<keyword evidence="5 6" id="KW-0472">Membrane</keyword>
<feature type="transmembrane region" description="Helical" evidence="6">
    <location>
        <begin position="53"/>
        <end position="73"/>
    </location>
</feature>
<dbReference type="Pfam" id="PF07114">
    <property type="entry name" value="TMEM126"/>
    <property type="match status" value="1"/>
</dbReference>
<dbReference type="Proteomes" id="UP000085678">
    <property type="component" value="Unplaced"/>
</dbReference>
<accession>A0A1S3J1L1</accession>
<dbReference type="InParanoid" id="A0A1S3J1L1"/>
<protein>
    <submittedName>
        <fullName evidence="8">Uncharacterized protein LOC106169284</fullName>
    </submittedName>
</protein>
<proteinExistence type="predicted"/>
<evidence type="ECO:0000256" key="2">
    <source>
        <dbReference type="ARBA" id="ARBA00022692"/>
    </source>
</evidence>
<dbReference type="OMA" id="FATRHFT"/>
<dbReference type="FunCoup" id="A0A1S3J1L1">
    <property type="interactions" value="417"/>
</dbReference>
<evidence type="ECO:0000256" key="3">
    <source>
        <dbReference type="ARBA" id="ARBA00022989"/>
    </source>
</evidence>
<feature type="transmembrane region" description="Helical" evidence="6">
    <location>
        <begin position="179"/>
        <end position="199"/>
    </location>
</feature>
<evidence type="ECO:0000256" key="6">
    <source>
        <dbReference type="SAM" id="Phobius"/>
    </source>
</evidence>
<comment type="subcellular location">
    <subcellularLocation>
        <location evidence="1">Mitochondrion membrane</location>
        <topology evidence="1">Multi-pass membrane protein</topology>
    </subcellularLocation>
</comment>
<dbReference type="KEGG" id="lak:106169284"/>
<dbReference type="PANTHER" id="PTHR16296:SF2">
    <property type="entry name" value="TRANSMEMBRANE PROTEIN 126A"/>
    <property type="match status" value="1"/>
</dbReference>
<sequence length="220" mass="24100">MEKDVTKTPGVMVKYPIGKAPEGAILLSDKQRLALFYKKISESNGIELWPYKYGPLGLSVAVLASASGINNLMRRFHMLGRKNGLFPAAFTVVAAPAIACAVFQSYWVAEYMIMSDEPCSTCFMMRSSLIQLTTGVAYPVVGGSLTNMCLAYFYQTRGVPPLTQPKSVMNFLWTGYKPYTGLLTGMVAVNLGLALFVTYSQLASRGVLYKGLVMRATEEL</sequence>
<dbReference type="GO" id="GO:0032981">
    <property type="term" value="P:mitochondrial respiratory chain complex I assembly"/>
    <property type="evidence" value="ECO:0007669"/>
    <property type="project" value="TreeGrafter"/>
</dbReference>
<keyword evidence="2 6" id="KW-0812">Transmembrane</keyword>
<evidence type="ECO:0000256" key="4">
    <source>
        <dbReference type="ARBA" id="ARBA00023128"/>
    </source>
</evidence>
<evidence type="ECO:0000256" key="1">
    <source>
        <dbReference type="ARBA" id="ARBA00004225"/>
    </source>
</evidence>